<dbReference type="AlphaFoldDB" id="A0A4Q1AX32"/>
<keyword evidence="1" id="KW-0812">Transmembrane</keyword>
<dbReference type="EMBL" id="PDKK01000002">
    <property type="protein sequence ID" value="RXK07426.1"/>
    <property type="molecule type" value="Genomic_DNA"/>
</dbReference>
<evidence type="ECO:0000313" key="2">
    <source>
        <dbReference type="EMBL" id="RXK07426.1"/>
    </source>
</evidence>
<dbReference type="RefSeq" id="WP_129086319.1">
    <property type="nucleotide sequence ID" value="NZ_CP053836.1"/>
</dbReference>
<comment type="caution">
    <text evidence="2">The sequence shown here is derived from an EMBL/GenBank/DDBJ whole genome shotgun (WGS) entry which is preliminary data.</text>
</comment>
<name>A0A4Q1AX32_9BACT</name>
<evidence type="ECO:0000256" key="1">
    <source>
        <dbReference type="SAM" id="Phobius"/>
    </source>
</evidence>
<evidence type="ECO:0000313" key="3">
    <source>
        <dbReference type="Proteomes" id="UP000289758"/>
    </source>
</evidence>
<keyword evidence="1" id="KW-1133">Transmembrane helix</keyword>
<proteinExistence type="predicted"/>
<gene>
    <name evidence="2" type="ORF">CRV07_02885</name>
</gene>
<reference evidence="2 3" key="1">
    <citation type="submission" date="2017-10" db="EMBL/GenBank/DDBJ databases">
        <title>Genomics of the genus Arcobacter.</title>
        <authorList>
            <person name="Perez-Cataluna A."/>
            <person name="Figueras M.J."/>
        </authorList>
    </citation>
    <scope>NUCLEOTIDE SEQUENCE [LARGE SCALE GENOMIC DNA]</scope>
    <source>
        <strain evidence="2 3">CECT 8441</strain>
    </source>
</reference>
<dbReference type="OrthoDB" id="5349052at2"/>
<sequence length="383" mass="46044">MLYKDWIKRWFLFIFFIPFLVIVNYLVDPYEIYMNDFFNLEKTKQAKKIRLSKIEHIKIIKPKVLVMGTSRVENGFDPKHKYFEDSGYNFGLSGASMYEISKSFEFIVNQIQPKKVLLVLDWIMFNSYNQVRVKDFNEYFNKDFNKYKYLISSDMTGESFVTILDNFKNKKSSYLDNGQLKHDSKANDILKHGGQKNVMIKEEAFYYKKYTVQNNYGDTKRDAFLDFEDLLNFAFSKDIQLEIIFGPSHIRQWEAFSYYHDYNLLLNWKKKVVLTVDRLSHKYNKKSFNIVDFSIYNKYTSEKIPSKKEELMKYYWEGSHYRNSLGQLVLDFLYGDIYDKELGVVLTKKNIDEHLKKLLLDRKKYIDSKEYKFKINGYLKLLK</sequence>
<feature type="transmembrane region" description="Helical" evidence="1">
    <location>
        <begin position="6"/>
        <end position="27"/>
    </location>
</feature>
<organism evidence="2 3">
    <name type="scientific">Halarcobacter ebronensis</name>
    <dbReference type="NCBI Taxonomy" id="1462615"/>
    <lineage>
        <taxon>Bacteria</taxon>
        <taxon>Pseudomonadati</taxon>
        <taxon>Campylobacterota</taxon>
        <taxon>Epsilonproteobacteria</taxon>
        <taxon>Campylobacterales</taxon>
        <taxon>Arcobacteraceae</taxon>
        <taxon>Halarcobacter</taxon>
    </lineage>
</organism>
<protein>
    <submittedName>
        <fullName evidence="2">Uncharacterized protein</fullName>
    </submittedName>
</protein>
<keyword evidence="3" id="KW-1185">Reference proteome</keyword>
<dbReference type="Proteomes" id="UP000289758">
    <property type="component" value="Unassembled WGS sequence"/>
</dbReference>
<keyword evidence="1" id="KW-0472">Membrane</keyword>
<accession>A0A4Q1AX32</accession>